<protein>
    <submittedName>
        <fullName evidence="2">Lysylphosphatidylglycerol synthetase-like protein (DUF2156 family)</fullName>
    </submittedName>
</protein>
<keyword evidence="1" id="KW-0472">Membrane</keyword>
<reference evidence="2 3" key="1">
    <citation type="submission" date="2020-08" db="EMBL/GenBank/DDBJ databases">
        <title>Sequencing the genomes of 1000 actinobacteria strains.</title>
        <authorList>
            <person name="Klenk H.-P."/>
        </authorList>
    </citation>
    <scope>NUCLEOTIDE SEQUENCE [LARGE SCALE GENOMIC DNA]</scope>
    <source>
        <strain evidence="2 3">DSM 20419</strain>
    </source>
</reference>
<feature type="transmembrane region" description="Helical" evidence="1">
    <location>
        <begin position="86"/>
        <end position="105"/>
    </location>
</feature>
<sequence length="147" mass="14846">MTQGTGAPNGAAPRPGAEVVPLAPDAQAQQCMLLSSAPVVPYDSGVRGAAPAAPEESRRSVWGMWALGVAALSLVLAFIPVPVLNIALAVSIAAVAFVLAIVALWQKRRSKALAIAALVTLFVAGLASVVMTFVYLSVIGSAIAGAQ</sequence>
<feature type="transmembrane region" description="Helical" evidence="1">
    <location>
        <begin position="61"/>
        <end position="80"/>
    </location>
</feature>
<accession>A0A7W4UMT0</accession>
<comment type="caution">
    <text evidence="2">The sequence shown here is derived from an EMBL/GenBank/DDBJ whole genome shotgun (WGS) entry which is preliminary data.</text>
</comment>
<evidence type="ECO:0000313" key="3">
    <source>
        <dbReference type="Proteomes" id="UP000545286"/>
    </source>
</evidence>
<gene>
    <name evidence="2" type="ORF">FHX72_001492</name>
</gene>
<feature type="transmembrane region" description="Helical" evidence="1">
    <location>
        <begin position="112"/>
        <end position="136"/>
    </location>
</feature>
<name>A0A7W4UMT0_9MICO</name>
<organism evidence="2 3">
    <name type="scientific">Pseudoclavibacter helvolus</name>
    <dbReference type="NCBI Taxonomy" id="255205"/>
    <lineage>
        <taxon>Bacteria</taxon>
        <taxon>Bacillati</taxon>
        <taxon>Actinomycetota</taxon>
        <taxon>Actinomycetes</taxon>
        <taxon>Micrococcales</taxon>
        <taxon>Microbacteriaceae</taxon>
        <taxon>Pseudoclavibacter</taxon>
    </lineage>
</organism>
<dbReference type="EMBL" id="JACHWJ010000002">
    <property type="protein sequence ID" value="MBB2957355.1"/>
    <property type="molecule type" value="Genomic_DNA"/>
</dbReference>
<proteinExistence type="predicted"/>
<keyword evidence="1" id="KW-1133">Transmembrane helix</keyword>
<evidence type="ECO:0000256" key="1">
    <source>
        <dbReference type="SAM" id="Phobius"/>
    </source>
</evidence>
<dbReference type="RefSeq" id="WP_183624110.1">
    <property type="nucleotide sequence ID" value="NZ_JACHWJ010000002.1"/>
</dbReference>
<evidence type="ECO:0000313" key="2">
    <source>
        <dbReference type="EMBL" id="MBB2957355.1"/>
    </source>
</evidence>
<dbReference type="AlphaFoldDB" id="A0A7W4UMT0"/>
<keyword evidence="1" id="KW-0812">Transmembrane</keyword>
<dbReference type="Proteomes" id="UP000545286">
    <property type="component" value="Unassembled WGS sequence"/>
</dbReference>
<keyword evidence="3" id="KW-1185">Reference proteome</keyword>